<dbReference type="Proteomes" id="UP000178303">
    <property type="component" value="Unassembled WGS sequence"/>
</dbReference>
<accession>A0A1F8DM79</accession>
<comment type="caution">
    <text evidence="2">The sequence shown here is derived from an EMBL/GenBank/DDBJ whole genome shotgun (WGS) entry which is preliminary data.</text>
</comment>
<dbReference type="EMBL" id="MGIN01000014">
    <property type="protein sequence ID" value="OGM89724.1"/>
    <property type="molecule type" value="Genomic_DNA"/>
</dbReference>
<proteinExistence type="predicted"/>
<dbReference type="AlphaFoldDB" id="A0A1F8DM79"/>
<evidence type="ECO:0000256" key="1">
    <source>
        <dbReference type="SAM" id="MobiDB-lite"/>
    </source>
</evidence>
<gene>
    <name evidence="2" type="ORF">A2108_01245</name>
</gene>
<feature type="region of interest" description="Disordered" evidence="1">
    <location>
        <begin position="104"/>
        <end position="124"/>
    </location>
</feature>
<organism evidence="2 3">
    <name type="scientific">Candidatus Wolfebacteria bacterium GWA1_42_9</name>
    <dbReference type="NCBI Taxonomy" id="1802553"/>
    <lineage>
        <taxon>Bacteria</taxon>
        <taxon>Candidatus Wolfeibacteriota</taxon>
    </lineage>
</organism>
<protein>
    <submittedName>
        <fullName evidence="2">Uncharacterized protein</fullName>
    </submittedName>
</protein>
<sequence>MSGNQTCTCSNCGYIFIPSFSFDFYPKPTEEDPSAGLCETCLMQGAFLGPPVPIPDGYEEAVCRQGEGEATCSFLARDANGPKCLKGSSMEPNIIGRRLQGSMNAKGDNCSGPPHFTVTNEKQS</sequence>
<evidence type="ECO:0000313" key="3">
    <source>
        <dbReference type="Proteomes" id="UP000178303"/>
    </source>
</evidence>
<evidence type="ECO:0000313" key="2">
    <source>
        <dbReference type="EMBL" id="OGM89724.1"/>
    </source>
</evidence>
<reference evidence="2 3" key="1">
    <citation type="journal article" date="2016" name="Nat. Commun.">
        <title>Thousands of microbial genomes shed light on interconnected biogeochemical processes in an aquifer system.</title>
        <authorList>
            <person name="Anantharaman K."/>
            <person name="Brown C.T."/>
            <person name="Hug L.A."/>
            <person name="Sharon I."/>
            <person name="Castelle C.J."/>
            <person name="Probst A.J."/>
            <person name="Thomas B.C."/>
            <person name="Singh A."/>
            <person name="Wilkins M.J."/>
            <person name="Karaoz U."/>
            <person name="Brodie E.L."/>
            <person name="Williams K.H."/>
            <person name="Hubbard S.S."/>
            <person name="Banfield J.F."/>
        </authorList>
    </citation>
    <scope>NUCLEOTIDE SEQUENCE [LARGE SCALE GENOMIC DNA]</scope>
</reference>
<name>A0A1F8DM79_9BACT</name>